<evidence type="ECO:0000256" key="5">
    <source>
        <dbReference type="ARBA" id="ARBA00023136"/>
    </source>
</evidence>
<feature type="transmembrane region" description="Helical" evidence="6">
    <location>
        <begin position="689"/>
        <end position="712"/>
    </location>
</feature>
<gene>
    <name evidence="8" type="ORF">GCM10010502_64290</name>
    <name evidence="9" type="ORF">HS99_0004130</name>
</gene>
<reference evidence="8" key="1">
    <citation type="journal article" date="2014" name="Int. J. Syst. Evol. Microbiol.">
        <title>Complete genome sequence of Corynebacterium casei LMG S-19264T (=DSM 44701T), isolated from a smear-ripened cheese.</title>
        <authorList>
            <consortium name="US DOE Joint Genome Institute (JGI-PGF)"/>
            <person name="Walter F."/>
            <person name="Albersmeier A."/>
            <person name="Kalinowski J."/>
            <person name="Ruckert C."/>
        </authorList>
    </citation>
    <scope>NUCLEOTIDE SEQUENCE</scope>
    <source>
        <strain evidence="8">JCM 4434</strain>
    </source>
</reference>
<feature type="transmembrane region" description="Helical" evidence="6">
    <location>
        <begin position="375"/>
        <end position="394"/>
    </location>
</feature>
<evidence type="ECO:0000313" key="8">
    <source>
        <dbReference type="EMBL" id="GGV00939.1"/>
    </source>
</evidence>
<keyword evidence="10" id="KW-1185">Reference proteome</keyword>
<keyword evidence="3 6" id="KW-0812">Transmembrane</keyword>
<dbReference type="InterPro" id="IPR003838">
    <property type="entry name" value="ABC3_permease_C"/>
</dbReference>
<evidence type="ECO:0000256" key="2">
    <source>
        <dbReference type="ARBA" id="ARBA00022475"/>
    </source>
</evidence>
<dbReference type="InterPro" id="IPR038766">
    <property type="entry name" value="Membrane_comp_ABC_pdt"/>
</dbReference>
<dbReference type="Pfam" id="PF02687">
    <property type="entry name" value="FtsX"/>
    <property type="match status" value="2"/>
</dbReference>
<feature type="transmembrane region" description="Helical" evidence="6">
    <location>
        <begin position="414"/>
        <end position="435"/>
    </location>
</feature>
<sequence length="818" mass="84438">MLRIAVATLRYRWIGLVGAFLALALGTTMIGMMTLTLAATFGTPHPGPQRFKEAHTVVAPQGFEGRAMKAPAVLPAEVVTKVSAAGKATPDRSFPVRLNPGSAGTTGHPWSSAAFAGYHLTAGRAPQTADEIVVGGGDQTLIGRQAQAATSDGAGHYRVVGVTDALWFENAVFFGDAEAERLSPGVNALVTDQNAKQLSALVGGQAVVLTGDDLTRLDTDTTGGAQALANAQAMAGSTTGLAVFVAVFVVIATFAFATEQRRRELALMRLVGAAPRQVRRMVLGEALLIGLAAAIAGCILAPLCTVPLRSWMLDHNVAPSWFTIPFHPLPLLLSFVIGVTAALAGSAATLVRVSLVRPIEVLRESVVERRVMTPVRWLLGTGMLIGAVVFGIVIGRTEPYLAASARKYEAVPVLYVGAVTLLAPILLRPVTRLLIGPLRGSAKARPLLVRENILTSRRRTAATVAPIVVAVGLVATLLTMQKSGDAAVLARQQQEVHAADVVVPGGTGIDARTLEKLAAVPGVQVTPVTSMNIRIGTAKGEQIDSLSTNAVPASALGTTITPPVVSGSLTSLPDNFLVIDEHAAQSDGLSAGDHVVTLLPTGARVPTVIAAVVARGLNGDDTYLSASLTGAVMPSRVYLDSQTGAGLPLDAQRTAAVNQALAGSGAHVMSHDAYLEAQRAHAAEQTDNAAVIILGIALAYALIAVANTLIMATTGRRREFAFLGLAGTVRSQIVKVAAAESAVAVVVGTVLAALATGLAAATQHVSLNKLVTGAPTVIPWTQIGGTIALCALVALVTASAATWRATRRRAIEAAGIRE</sequence>
<accession>A0A1E7N8K4</accession>
<dbReference type="Proteomes" id="UP000610124">
    <property type="component" value="Unassembled WGS sequence"/>
</dbReference>
<evidence type="ECO:0000313" key="9">
    <source>
        <dbReference type="EMBL" id="OEV37026.1"/>
    </source>
</evidence>
<keyword evidence="4 6" id="KW-1133">Transmembrane helix</keyword>
<protein>
    <recommendedName>
        <fullName evidence="7">ABC3 transporter permease C-terminal domain-containing protein</fullName>
    </recommendedName>
</protein>
<dbReference type="EMBL" id="BMUB01000025">
    <property type="protein sequence ID" value="GGV00939.1"/>
    <property type="molecule type" value="Genomic_DNA"/>
</dbReference>
<feature type="domain" description="ABC3 transporter permease C-terminal" evidence="7">
    <location>
        <begin position="692"/>
        <end position="807"/>
    </location>
</feature>
<evidence type="ECO:0000256" key="6">
    <source>
        <dbReference type="SAM" id="Phobius"/>
    </source>
</evidence>
<evidence type="ECO:0000256" key="1">
    <source>
        <dbReference type="ARBA" id="ARBA00004651"/>
    </source>
</evidence>
<evidence type="ECO:0000256" key="4">
    <source>
        <dbReference type="ARBA" id="ARBA00022989"/>
    </source>
</evidence>
<organism evidence="9 10">
    <name type="scientific">Kitasatospora aureofaciens</name>
    <name type="common">Streptomyces aureofaciens</name>
    <dbReference type="NCBI Taxonomy" id="1894"/>
    <lineage>
        <taxon>Bacteria</taxon>
        <taxon>Bacillati</taxon>
        <taxon>Actinomycetota</taxon>
        <taxon>Actinomycetes</taxon>
        <taxon>Kitasatosporales</taxon>
        <taxon>Streptomycetaceae</taxon>
        <taxon>Kitasatospora</taxon>
    </lineage>
</organism>
<feature type="transmembrane region" description="Helical" evidence="6">
    <location>
        <begin position="331"/>
        <end position="355"/>
    </location>
</feature>
<keyword evidence="2" id="KW-1003">Cell membrane</keyword>
<reference evidence="9" key="3">
    <citation type="submission" date="2016-08" db="EMBL/GenBank/DDBJ databases">
        <title>Sequencing, Assembly and Comparative Genomics of S. aureofaciens ATCC 10762.</title>
        <authorList>
            <person name="Gradnigo J.S."/>
            <person name="Johnson N."/>
            <person name="Somerville G.A."/>
        </authorList>
    </citation>
    <scope>NUCLEOTIDE SEQUENCE [LARGE SCALE GENOMIC DNA]</scope>
    <source>
        <strain evidence="9">ATCC 10762</strain>
    </source>
</reference>
<comment type="subcellular location">
    <subcellularLocation>
        <location evidence="1">Cell membrane</location>
        <topology evidence="1">Multi-pass membrane protein</topology>
    </subcellularLocation>
</comment>
<reference evidence="8" key="5">
    <citation type="submission" date="2020-09" db="EMBL/GenBank/DDBJ databases">
        <authorList>
            <person name="Sun Q."/>
            <person name="Ohkuma M."/>
        </authorList>
    </citation>
    <scope>NUCLEOTIDE SEQUENCE</scope>
    <source>
        <strain evidence="8">JCM 4434</strain>
    </source>
</reference>
<feature type="transmembrane region" description="Helical" evidence="6">
    <location>
        <begin position="733"/>
        <end position="760"/>
    </location>
</feature>
<feature type="transmembrane region" description="Helical" evidence="6">
    <location>
        <begin position="286"/>
        <end position="311"/>
    </location>
</feature>
<dbReference type="GO" id="GO:0005886">
    <property type="term" value="C:plasma membrane"/>
    <property type="evidence" value="ECO:0007669"/>
    <property type="project" value="UniProtKB-SubCell"/>
</dbReference>
<dbReference type="RefSeq" id="WP_030556195.1">
    <property type="nucleotide sequence ID" value="NZ_JBFABR010000034.1"/>
</dbReference>
<accession>A0A8H9HZR0</accession>
<reference evidence="9 10" key="2">
    <citation type="submission" date="2014-07" db="EMBL/GenBank/DDBJ databases">
        <authorList>
            <person name="Zhang J.E."/>
            <person name="Yang H."/>
            <person name="Guo J."/>
            <person name="Deng Z."/>
            <person name="Luo H."/>
            <person name="Luo M."/>
            <person name="Zhao B."/>
        </authorList>
    </citation>
    <scope>NUCLEOTIDE SEQUENCE [LARGE SCALE GENOMIC DNA]</scope>
    <source>
        <strain evidence="9">ATCC 10762</strain>
        <strain evidence="10">ATCC 10762 / DSM 40127 / CCM 3239 / JCM 4008 / LMG 5968 / NBRC 12843 / NCIMB 8234 / A-377</strain>
    </source>
</reference>
<comment type="caution">
    <text evidence="9">The sequence shown here is derived from an EMBL/GenBank/DDBJ whole genome shotgun (WGS) entry which is preliminary data.</text>
</comment>
<dbReference type="AlphaFoldDB" id="A0A1E7N8K4"/>
<dbReference type="PANTHER" id="PTHR30287">
    <property type="entry name" value="MEMBRANE COMPONENT OF PREDICTED ABC SUPERFAMILY METABOLITE UPTAKE TRANSPORTER"/>
    <property type="match status" value="1"/>
</dbReference>
<feature type="domain" description="ABC3 transporter permease C-terminal" evidence="7">
    <location>
        <begin position="240"/>
        <end position="353"/>
    </location>
</feature>
<evidence type="ECO:0000259" key="7">
    <source>
        <dbReference type="Pfam" id="PF02687"/>
    </source>
</evidence>
<dbReference type="EMBL" id="JPRF03000021">
    <property type="protein sequence ID" value="OEV37026.1"/>
    <property type="molecule type" value="Genomic_DNA"/>
</dbReference>
<evidence type="ECO:0000256" key="3">
    <source>
        <dbReference type="ARBA" id="ARBA00022692"/>
    </source>
</evidence>
<reference evidence="10" key="4">
    <citation type="submission" date="2016-08" db="EMBL/GenBank/DDBJ databases">
        <title>Sequencing, assembly and comparative genomics of S. aureofaciens ATCC 10762.</title>
        <authorList>
            <person name="Gradnigo J.S."/>
            <person name="Johnson N."/>
            <person name="Somerville G.A."/>
        </authorList>
    </citation>
    <scope>NUCLEOTIDE SEQUENCE [LARGE SCALE GENOMIC DNA]</scope>
    <source>
        <strain evidence="10">ATCC 10762 / DSM 40127 / CCM 3239 / JCM 4008 / LMG 5968 / NBRC 12843 / NCIMB 8234 / A-377</strain>
    </source>
</reference>
<dbReference type="Proteomes" id="UP000037395">
    <property type="component" value="Unassembled WGS sequence"/>
</dbReference>
<name>A0A1E7N8K4_KITAU</name>
<proteinExistence type="predicted"/>
<feature type="transmembrane region" description="Helical" evidence="6">
    <location>
        <begin position="780"/>
        <end position="803"/>
    </location>
</feature>
<feature type="transmembrane region" description="Helical" evidence="6">
    <location>
        <begin position="460"/>
        <end position="480"/>
    </location>
</feature>
<feature type="transmembrane region" description="Helical" evidence="6">
    <location>
        <begin position="240"/>
        <end position="258"/>
    </location>
</feature>
<keyword evidence="5 6" id="KW-0472">Membrane</keyword>
<evidence type="ECO:0000313" key="10">
    <source>
        <dbReference type="Proteomes" id="UP000037395"/>
    </source>
</evidence>
<dbReference type="PANTHER" id="PTHR30287:SF1">
    <property type="entry name" value="INNER MEMBRANE PROTEIN"/>
    <property type="match status" value="1"/>
</dbReference>